<dbReference type="HAMAP" id="MF_00997">
    <property type="entry name" value="Protease_BepA"/>
    <property type="match status" value="1"/>
</dbReference>
<name>A0A2U3BCB5_9VIBR</name>
<evidence type="ECO:0000259" key="9">
    <source>
        <dbReference type="Pfam" id="PF01435"/>
    </source>
</evidence>
<dbReference type="RefSeq" id="WP_109318777.1">
    <property type="nucleotide sequence ID" value="NZ_QFWT01000002.1"/>
</dbReference>
<feature type="signal peptide" evidence="8">
    <location>
        <begin position="1"/>
        <end position="25"/>
    </location>
</feature>
<keyword evidence="1 8" id="KW-0645">Protease</keyword>
<dbReference type="EMBL" id="QFWT01000002">
    <property type="protein sequence ID" value="PWI34441.1"/>
    <property type="molecule type" value="Genomic_DNA"/>
</dbReference>
<dbReference type="CDD" id="cd07333">
    <property type="entry name" value="M48C_bepA_like"/>
    <property type="match status" value="1"/>
</dbReference>
<dbReference type="Proteomes" id="UP000245362">
    <property type="component" value="Unassembled WGS sequence"/>
</dbReference>
<keyword evidence="6 8" id="KW-0862">Zinc</keyword>
<comment type="function">
    <text evidence="8">Functions as both a chaperone and a metalloprotease. Maintains the integrity of the outer membrane by promoting either the assembly or the elimination of outer membrane proteins, depending on their folding state.</text>
</comment>
<sequence length="486" mass="53792" precursor="true">MLKCRRSFMSLCIAVAITLSPASSANTPEMDLPDIGTAAAGTLTIDQELNYGDAYMRMLRASKPIINDPVLNEYIQSLGHKLVANANDVKTPFSFFMIRDRDINAFAFFGGHVALHSGLFLHANSESELASVIAHEIAHVTQRHLARSMEDEARRSPATIAALAGSLLLAIAAPQAGVAAMTATTAGAMQSSINYTRSNEEEADRFGMATLAKAGFEVQAMPRFFSRLAEQYRYASTPPAMLLTHPLPEARITDSRLRAQHYSPVKPGLSIEYHLAKARIVARYAGIDSEAALDWYARKLKKAPEVLVSTLEYGQALVYLDTNQLDKAEPILLKLLKQDANNNFYLDALSDLFLAQQKPKKAIQMLEKALGKKPDNPVLTVNYANALIENRQYEEAIPLLQHYTHDYPDDMNGWQLLAKASAEQGISDQELAARGELFALQANWGKAIQYYTKASQLVELGSLKQARYDARIDELLVLRDKFQSLQ</sequence>
<keyword evidence="2 8" id="KW-0479">Metal-binding</keyword>
<dbReference type="InterPro" id="IPR030873">
    <property type="entry name" value="Protease_BepA"/>
</dbReference>
<feature type="active site" description="Proton donor" evidence="8">
    <location>
        <position position="204"/>
    </location>
</feature>
<dbReference type="AlphaFoldDB" id="A0A2U3BCB5"/>
<dbReference type="Pfam" id="PF14559">
    <property type="entry name" value="TPR_19"/>
    <property type="match status" value="1"/>
</dbReference>
<gene>
    <name evidence="10" type="ORF">DI392_04840</name>
</gene>
<evidence type="ECO:0000256" key="2">
    <source>
        <dbReference type="ARBA" id="ARBA00022723"/>
    </source>
</evidence>
<keyword evidence="4 8" id="KW-0574">Periplasm</keyword>
<dbReference type="GO" id="GO:0008270">
    <property type="term" value="F:zinc ion binding"/>
    <property type="evidence" value="ECO:0007669"/>
    <property type="project" value="UniProtKB-UniRule"/>
</dbReference>
<keyword evidence="3 8" id="KW-0732">Signal</keyword>
<dbReference type="GO" id="GO:0042597">
    <property type="term" value="C:periplasmic space"/>
    <property type="evidence" value="ECO:0007669"/>
    <property type="project" value="UniProtKB-SubCell"/>
</dbReference>
<comment type="cofactor">
    <cofactor evidence="8">
        <name>Zn(2+)</name>
        <dbReference type="ChEBI" id="CHEBI:29105"/>
    </cofactor>
    <text evidence="8">Binds 1 zinc ion per subunit.</text>
</comment>
<dbReference type="PANTHER" id="PTHR22726:SF1">
    <property type="entry name" value="METALLOENDOPEPTIDASE OMA1, MITOCHONDRIAL"/>
    <property type="match status" value="1"/>
</dbReference>
<dbReference type="SMART" id="SM00028">
    <property type="entry name" value="TPR"/>
    <property type="match status" value="3"/>
</dbReference>
<dbReference type="SUPFAM" id="SSF48452">
    <property type="entry name" value="TPR-like"/>
    <property type="match status" value="1"/>
</dbReference>
<dbReference type="PANTHER" id="PTHR22726">
    <property type="entry name" value="METALLOENDOPEPTIDASE OMA1"/>
    <property type="match status" value="1"/>
</dbReference>
<dbReference type="GO" id="GO:0004222">
    <property type="term" value="F:metalloendopeptidase activity"/>
    <property type="evidence" value="ECO:0007669"/>
    <property type="project" value="InterPro"/>
</dbReference>
<dbReference type="EC" id="3.4.-.-" evidence="8"/>
<protein>
    <recommendedName>
        <fullName evidence="8">Putative beta-barrel assembly-enhancing protease</fullName>
        <ecNumber evidence="8">3.4.-.-</ecNumber>
    </recommendedName>
</protein>
<comment type="subcellular location">
    <subcellularLocation>
        <location evidence="8">Periplasm</location>
    </subcellularLocation>
</comment>
<dbReference type="Pfam" id="PF01435">
    <property type="entry name" value="Peptidase_M48"/>
    <property type="match status" value="1"/>
</dbReference>
<dbReference type="OrthoDB" id="9810445at2"/>
<feature type="binding site" evidence="8">
    <location>
        <position position="135"/>
    </location>
    <ligand>
        <name>Zn(2+)</name>
        <dbReference type="ChEBI" id="CHEBI:29105"/>
        <note>catalytic</note>
    </ligand>
</feature>
<comment type="caution">
    <text evidence="10">The sequence shown here is derived from an EMBL/GenBank/DDBJ whole genome shotgun (WGS) entry which is preliminary data.</text>
</comment>
<dbReference type="InterPro" id="IPR051156">
    <property type="entry name" value="Mito/Outer_Membr_Metalloprot"/>
</dbReference>
<evidence type="ECO:0000256" key="5">
    <source>
        <dbReference type="ARBA" id="ARBA00022801"/>
    </source>
</evidence>
<evidence type="ECO:0000313" key="11">
    <source>
        <dbReference type="Proteomes" id="UP000245362"/>
    </source>
</evidence>
<dbReference type="InterPro" id="IPR011990">
    <property type="entry name" value="TPR-like_helical_dom_sf"/>
</dbReference>
<keyword evidence="7 8" id="KW-0482">Metalloprotease</keyword>
<keyword evidence="11" id="KW-1185">Reference proteome</keyword>
<evidence type="ECO:0000256" key="7">
    <source>
        <dbReference type="ARBA" id="ARBA00023049"/>
    </source>
</evidence>
<feature type="domain" description="Peptidase M48" evidence="9">
    <location>
        <begin position="71"/>
        <end position="253"/>
    </location>
</feature>
<evidence type="ECO:0000313" key="10">
    <source>
        <dbReference type="EMBL" id="PWI34441.1"/>
    </source>
</evidence>
<dbReference type="GO" id="GO:0016020">
    <property type="term" value="C:membrane"/>
    <property type="evidence" value="ECO:0007669"/>
    <property type="project" value="InterPro"/>
</dbReference>
<dbReference type="Gene3D" id="3.30.2010.10">
    <property type="entry name" value="Metalloproteases ('zincins'), catalytic domain"/>
    <property type="match status" value="1"/>
</dbReference>
<organism evidence="10 11">
    <name type="scientific">Vibrio albus</name>
    <dbReference type="NCBI Taxonomy" id="2200953"/>
    <lineage>
        <taxon>Bacteria</taxon>
        <taxon>Pseudomonadati</taxon>
        <taxon>Pseudomonadota</taxon>
        <taxon>Gammaproteobacteria</taxon>
        <taxon>Vibrionales</taxon>
        <taxon>Vibrionaceae</taxon>
        <taxon>Vibrio</taxon>
    </lineage>
</organism>
<feature type="binding site" evidence="8">
    <location>
        <position position="200"/>
    </location>
    <ligand>
        <name>Zn(2+)</name>
        <dbReference type="ChEBI" id="CHEBI:29105"/>
        <note>catalytic</note>
    </ligand>
</feature>
<feature type="binding site" evidence="8">
    <location>
        <position position="139"/>
    </location>
    <ligand>
        <name>Zn(2+)</name>
        <dbReference type="ChEBI" id="CHEBI:29105"/>
        <note>catalytic</note>
    </ligand>
</feature>
<feature type="active site" evidence="8">
    <location>
        <position position="136"/>
    </location>
</feature>
<dbReference type="Gene3D" id="1.25.40.10">
    <property type="entry name" value="Tetratricopeptide repeat domain"/>
    <property type="match status" value="2"/>
</dbReference>
<dbReference type="GO" id="GO:0051603">
    <property type="term" value="P:proteolysis involved in protein catabolic process"/>
    <property type="evidence" value="ECO:0007669"/>
    <property type="project" value="TreeGrafter"/>
</dbReference>
<comment type="similarity">
    <text evidence="8">Belongs to the peptidase M48 family. BepA subfamily.</text>
</comment>
<feature type="chain" id="PRO_5015789079" description="Putative beta-barrel assembly-enhancing protease" evidence="8">
    <location>
        <begin position="26"/>
        <end position="486"/>
    </location>
</feature>
<accession>A0A2U3BCB5</accession>
<evidence type="ECO:0000256" key="6">
    <source>
        <dbReference type="ARBA" id="ARBA00022833"/>
    </source>
</evidence>
<dbReference type="InterPro" id="IPR019734">
    <property type="entry name" value="TPR_rpt"/>
</dbReference>
<evidence type="ECO:0000256" key="4">
    <source>
        <dbReference type="ARBA" id="ARBA00022764"/>
    </source>
</evidence>
<evidence type="ECO:0000256" key="1">
    <source>
        <dbReference type="ARBA" id="ARBA00022670"/>
    </source>
</evidence>
<evidence type="ECO:0000256" key="3">
    <source>
        <dbReference type="ARBA" id="ARBA00022729"/>
    </source>
</evidence>
<reference evidence="10 11" key="1">
    <citation type="submission" date="2018-05" db="EMBL/GenBank/DDBJ databases">
        <title>Vibrio limimaris sp. nov., isolated from marine sediment.</title>
        <authorList>
            <person name="Li C.-M."/>
        </authorList>
    </citation>
    <scope>NUCLEOTIDE SEQUENCE [LARGE SCALE GENOMIC DNA]</scope>
    <source>
        <strain evidence="10 11">E4404</strain>
    </source>
</reference>
<evidence type="ECO:0000256" key="8">
    <source>
        <dbReference type="HAMAP-Rule" id="MF_00997"/>
    </source>
</evidence>
<dbReference type="InterPro" id="IPR001915">
    <property type="entry name" value="Peptidase_M48"/>
</dbReference>
<keyword evidence="5 8" id="KW-0378">Hydrolase</keyword>
<proteinExistence type="inferred from homology"/>